<keyword evidence="3" id="KW-1185">Reference proteome</keyword>
<dbReference type="PROSITE" id="PS51725">
    <property type="entry name" value="ABM"/>
    <property type="match status" value="1"/>
</dbReference>
<evidence type="ECO:0000259" key="1">
    <source>
        <dbReference type="PROSITE" id="PS51725"/>
    </source>
</evidence>
<gene>
    <name evidence="2" type="ORF">HPO_05250</name>
</gene>
<dbReference type="Gene3D" id="3.30.70.100">
    <property type="match status" value="1"/>
</dbReference>
<dbReference type="STRING" id="1280954.HPO_05250"/>
<accession>A0A062VBI4</accession>
<comment type="caution">
    <text evidence="2">The sequence shown here is derived from an EMBL/GenBank/DDBJ whole genome shotgun (WGS) entry which is preliminary data.</text>
</comment>
<dbReference type="SUPFAM" id="SSF54909">
    <property type="entry name" value="Dimeric alpha+beta barrel"/>
    <property type="match status" value="1"/>
</dbReference>
<feature type="domain" description="ABM" evidence="1">
    <location>
        <begin position="2"/>
        <end position="94"/>
    </location>
</feature>
<dbReference type="InterPro" id="IPR011008">
    <property type="entry name" value="Dimeric_a/b-barrel"/>
</dbReference>
<dbReference type="RefSeq" id="WP_035595314.1">
    <property type="nucleotide sequence ID" value="NZ_ARYM01000004.1"/>
</dbReference>
<dbReference type="PATRIC" id="fig|1280954.3.peg.1074"/>
<dbReference type="eggNOG" id="COG1359">
    <property type="taxonomic scope" value="Bacteria"/>
</dbReference>
<evidence type="ECO:0000313" key="3">
    <source>
        <dbReference type="Proteomes" id="UP000027100"/>
    </source>
</evidence>
<dbReference type="EMBL" id="ARYM01000004">
    <property type="protein sequence ID" value="KCZ99767.1"/>
    <property type="molecule type" value="Genomic_DNA"/>
</dbReference>
<evidence type="ECO:0000313" key="2">
    <source>
        <dbReference type="EMBL" id="KCZ99767.1"/>
    </source>
</evidence>
<organism evidence="2 3">
    <name type="scientific">Hyphomonas polymorpha PS728</name>
    <dbReference type="NCBI Taxonomy" id="1280954"/>
    <lineage>
        <taxon>Bacteria</taxon>
        <taxon>Pseudomonadati</taxon>
        <taxon>Pseudomonadota</taxon>
        <taxon>Alphaproteobacteria</taxon>
        <taxon>Hyphomonadales</taxon>
        <taxon>Hyphomonadaceae</taxon>
        <taxon>Hyphomonas</taxon>
    </lineage>
</organism>
<reference evidence="2 3" key="1">
    <citation type="journal article" date="2014" name="Antonie Van Leeuwenhoek">
        <title>Hyphomonas beringensis sp. nov. and Hyphomonas chukchiensis sp. nov., isolated from surface seawater of the Bering Sea and Chukchi Sea.</title>
        <authorList>
            <person name="Li C."/>
            <person name="Lai Q."/>
            <person name="Li G."/>
            <person name="Dong C."/>
            <person name="Wang J."/>
            <person name="Liao Y."/>
            <person name="Shao Z."/>
        </authorList>
    </citation>
    <scope>NUCLEOTIDE SEQUENCE [LARGE SCALE GENOMIC DNA]</scope>
    <source>
        <strain evidence="2 3">PS728</strain>
    </source>
</reference>
<sequence>MIIVEGYVRFADAGDFPRIRDAAFAQMSASRAEPGCLDYTYALDVADPCLMRVLERWESWQALETHFAQPHMAPWRAALAGVNVVERNLHAHEVALSRKV</sequence>
<protein>
    <submittedName>
        <fullName evidence="2">Antibiotic biosynthesis monooxygenase domain-containing protein</fullName>
    </submittedName>
</protein>
<name>A0A062VBI4_9PROT</name>
<proteinExistence type="predicted"/>
<dbReference type="Proteomes" id="UP000027100">
    <property type="component" value="Unassembled WGS sequence"/>
</dbReference>
<dbReference type="OrthoDB" id="287932at2"/>
<keyword evidence="2" id="KW-0503">Monooxygenase</keyword>
<dbReference type="GO" id="GO:0004497">
    <property type="term" value="F:monooxygenase activity"/>
    <property type="evidence" value="ECO:0007669"/>
    <property type="project" value="UniProtKB-KW"/>
</dbReference>
<dbReference type="InterPro" id="IPR007138">
    <property type="entry name" value="ABM_dom"/>
</dbReference>
<dbReference type="AlphaFoldDB" id="A0A062VBI4"/>
<keyword evidence="2" id="KW-0560">Oxidoreductase</keyword>
<dbReference type="Pfam" id="PF03992">
    <property type="entry name" value="ABM"/>
    <property type="match status" value="1"/>
</dbReference>